<dbReference type="AlphaFoldDB" id="A0A2S2KSL2"/>
<keyword evidence="3" id="KW-1185">Reference proteome</keyword>
<evidence type="ECO:0000313" key="2">
    <source>
        <dbReference type="EMBL" id="GBH34547.1"/>
    </source>
</evidence>
<dbReference type="InterPro" id="IPR012349">
    <property type="entry name" value="Split_barrel_FMN-bd"/>
</dbReference>
<proteinExistence type="predicted"/>
<evidence type="ECO:0000313" key="3">
    <source>
        <dbReference type="Proteomes" id="UP000245829"/>
    </source>
</evidence>
<organism evidence="2 3">
    <name type="scientific">Nitrosopumilus zosterae</name>
    <dbReference type="NCBI Taxonomy" id="718286"/>
    <lineage>
        <taxon>Archaea</taxon>
        <taxon>Nitrososphaerota</taxon>
        <taxon>Nitrososphaeria</taxon>
        <taxon>Nitrosopumilales</taxon>
        <taxon>Nitrosopumilaceae</taxon>
        <taxon>Nitrosopumilus</taxon>
    </lineage>
</organism>
<dbReference type="InterPro" id="IPR011576">
    <property type="entry name" value="Pyridox_Oxase_N"/>
</dbReference>
<comment type="caution">
    <text evidence="2">The sequence shown here is derived from an EMBL/GenBank/DDBJ whole genome shotgun (WGS) entry which is preliminary data.</text>
</comment>
<sequence>MIEFSKNEIVFLESLEEARIATSHNDIPHVKPVSYVLKDNVILVATDYNTRTFSNIKSNPNTGIVVDIYKSGNHKAVCIQGKTQIIESGPEFKKYYDVFYKKFEWVRRDPWTENEAPFLKIIPSNKVSWGLK</sequence>
<dbReference type="EMBL" id="BGKI01000007">
    <property type="protein sequence ID" value="GBH34547.1"/>
    <property type="molecule type" value="Genomic_DNA"/>
</dbReference>
<dbReference type="GeneID" id="76209160"/>
<accession>A0A2S2KSL2</accession>
<reference evidence="2 3" key="1">
    <citation type="submission" date="2018-05" db="EMBL/GenBank/DDBJ databases">
        <title>genome sequencing of Nitrosopumilus sp. NM25.</title>
        <authorList>
            <person name="Mori K."/>
            <person name="Nakagawa T."/>
        </authorList>
    </citation>
    <scope>NUCLEOTIDE SEQUENCE [LARGE SCALE GENOMIC DNA]</scope>
    <source>
        <strain evidence="2 3">NM25</strain>
    </source>
</reference>
<name>A0A2S2KSL2_9ARCH</name>
<dbReference type="Gene3D" id="2.30.110.10">
    <property type="entry name" value="Electron Transport, Fmn-binding Protein, Chain A"/>
    <property type="match status" value="1"/>
</dbReference>
<dbReference type="OrthoDB" id="4669at2157"/>
<dbReference type="Proteomes" id="UP000245829">
    <property type="component" value="Unassembled WGS sequence"/>
</dbReference>
<feature type="domain" description="Pyridoxamine 5'-phosphate oxidase N-terminal" evidence="1">
    <location>
        <begin position="11"/>
        <end position="106"/>
    </location>
</feature>
<protein>
    <recommendedName>
        <fullName evidence="1">Pyridoxamine 5'-phosphate oxidase N-terminal domain-containing protein</fullName>
    </recommendedName>
</protein>
<dbReference type="SUPFAM" id="SSF50475">
    <property type="entry name" value="FMN-binding split barrel"/>
    <property type="match status" value="1"/>
</dbReference>
<dbReference type="Pfam" id="PF01243">
    <property type="entry name" value="PNPOx_N"/>
    <property type="match status" value="1"/>
</dbReference>
<dbReference type="RefSeq" id="WP_109877158.1">
    <property type="nucleotide sequence ID" value="NZ_AP026695.1"/>
</dbReference>
<evidence type="ECO:0000259" key="1">
    <source>
        <dbReference type="Pfam" id="PF01243"/>
    </source>
</evidence>
<gene>
    <name evidence="2" type="ORF">NZNM25_13380</name>
</gene>